<evidence type="ECO:0000256" key="1">
    <source>
        <dbReference type="SAM" id="SignalP"/>
    </source>
</evidence>
<gene>
    <name evidence="2" type="ORF">PVAG01_10855</name>
</gene>
<feature type="chain" id="PRO_5045991527" evidence="1">
    <location>
        <begin position="20"/>
        <end position="154"/>
    </location>
</feature>
<organism evidence="2 3">
    <name type="scientific">Phlyctema vagabunda</name>
    <dbReference type="NCBI Taxonomy" id="108571"/>
    <lineage>
        <taxon>Eukaryota</taxon>
        <taxon>Fungi</taxon>
        <taxon>Dikarya</taxon>
        <taxon>Ascomycota</taxon>
        <taxon>Pezizomycotina</taxon>
        <taxon>Leotiomycetes</taxon>
        <taxon>Helotiales</taxon>
        <taxon>Dermateaceae</taxon>
        <taxon>Phlyctema</taxon>
    </lineage>
</organism>
<reference evidence="2 3" key="1">
    <citation type="submission" date="2024-06" db="EMBL/GenBank/DDBJ databases">
        <title>Complete genome of Phlyctema vagabunda strain 19-DSS-EL-015.</title>
        <authorList>
            <person name="Fiorenzani C."/>
        </authorList>
    </citation>
    <scope>NUCLEOTIDE SEQUENCE [LARGE SCALE GENOMIC DNA]</scope>
    <source>
        <strain evidence="2 3">19-DSS-EL-015</strain>
    </source>
</reference>
<dbReference type="Proteomes" id="UP001629113">
    <property type="component" value="Unassembled WGS sequence"/>
</dbReference>
<accession>A0ABR4P3F5</accession>
<comment type="caution">
    <text evidence="2">The sequence shown here is derived from an EMBL/GenBank/DDBJ whole genome shotgun (WGS) entry which is preliminary data.</text>
</comment>
<evidence type="ECO:0000313" key="3">
    <source>
        <dbReference type="Proteomes" id="UP001629113"/>
    </source>
</evidence>
<keyword evidence="3" id="KW-1185">Reference proteome</keyword>
<evidence type="ECO:0000313" key="2">
    <source>
        <dbReference type="EMBL" id="KAL3417845.1"/>
    </source>
</evidence>
<feature type="signal peptide" evidence="1">
    <location>
        <begin position="1"/>
        <end position="19"/>
    </location>
</feature>
<protein>
    <submittedName>
        <fullName evidence="2">Uncharacterized protein</fullName>
    </submittedName>
</protein>
<proteinExistence type="predicted"/>
<name>A0ABR4P3F5_9HELO</name>
<keyword evidence="1" id="KW-0732">Signal</keyword>
<sequence>MHLQSSLLGLLTLAATTLALPTTTTTTTPKTFDARAINYFRPDTTRNPNPAPLFSFSYSDSTTNVSTSCSNTSGDVAVPTTCADPVVSFSFNTTSNTLTVSEVLSDPISRITVSGDLSMALNCYPVIPPVPYGYGTLCQNVGGTLTGFFTRAVA</sequence>
<dbReference type="EMBL" id="JBFCZG010000010">
    <property type="protein sequence ID" value="KAL3417845.1"/>
    <property type="molecule type" value="Genomic_DNA"/>
</dbReference>